<dbReference type="GO" id="GO:0016020">
    <property type="term" value="C:membrane"/>
    <property type="evidence" value="ECO:0007669"/>
    <property type="project" value="UniProtKB-SubCell"/>
</dbReference>
<proteinExistence type="inferred from homology"/>
<comment type="subcellular location">
    <subcellularLocation>
        <location evidence="1">Membrane</location>
        <topology evidence="1">Multi-pass membrane protein</topology>
    </subcellularLocation>
</comment>
<dbReference type="InterPro" id="IPR005045">
    <property type="entry name" value="CDC50/LEM3_fam"/>
</dbReference>
<evidence type="ECO:0000313" key="8">
    <source>
        <dbReference type="EMBL" id="KAL3796719.1"/>
    </source>
</evidence>
<evidence type="ECO:0000256" key="1">
    <source>
        <dbReference type="ARBA" id="ARBA00004141"/>
    </source>
</evidence>
<reference evidence="8 9" key="1">
    <citation type="submission" date="2024-10" db="EMBL/GenBank/DDBJ databases">
        <title>Updated reference genomes for cyclostephanoid diatoms.</title>
        <authorList>
            <person name="Roberts W.R."/>
            <person name="Alverson A.J."/>
        </authorList>
    </citation>
    <scope>NUCLEOTIDE SEQUENCE [LARGE SCALE GENOMIC DNA]</scope>
    <source>
        <strain evidence="8 9">AJA010-31</strain>
    </source>
</reference>
<gene>
    <name evidence="8" type="ORF">ACHAWO_007675</name>
</gene>
<organism evidence="8 9">
    <name type="scientific">Cyclotella atomus</name>
    <dbReference type="NCBI Taxonomy" id="382360"/>
    <lineage>
        <taxon>Eukaryota</taxon>
        <taxon>Sar</taxon>
        <taxon>Stramenopiles</taxon>
        <taxon>Ochrophyta</taxon>
        <taxon>Bacillariophyta</taxon>
        <taxon>Coscinodiscophyceae</taxon>
        <taxon>Thalassiosirophycidae</taxon>
        <taxon>Stephanodiscales</taxon>
        <taxon>Stephanodiscaceae</taxon>
        <taxon>Cyclotella</taxon>
    </lineage>
</organism>
<comment type="similarity">
    <text evidence="2 6">Belongs to the CDC50/LEM3 family.</text>
</comment>
<evidence type="ECO:0008006" key="10">
    <source>
        <dbReference type="Google" id="ProtNLM"/>
    </source>
</evidence>
<evidence type="ECO:0000256" key="3">
    <source>
        <dbReference type="ARBA" id="ARBA00022692"/>
    </source>
</evidence>
<feature type="transmembrane region" description="Helical" evidence="7">
    <location>
        <begin position="386"/>
        <end position="407"/>
    </location>
</feature>
<comment type="caution">
    <text evidence="8">The sequence shown here is derived from an EMBL/GenBank/DDBJ whole genome shotgun (WGS) entry which is preliminary data.</text>
</comment>
<keyword evidence="5 6" id="KW-0472">Membrane</keyword>
<accession>A0ABD3Q8E8</accession>
<evidence type="ECO:0000256" key="7">
    <source>
        <dbReference type="SAM" id="Phobius"/>
    </source>
</evidence>
<dbReference type="EMBL" id="JALLPJ020000288">
    <property type="protein sequence ID" value="KAL3796719.1"/>
    <property type="molecule type" value="Genomic_DNA"/>
</dbReference>
<keyword evidence="3 7" id="KW-0812">Transmembrane</keyword>
<feature type="transmembrane region" description="Helical" evidence="7">
    <location>
        <begin position="69"/>
        <end position="88"/>
    </location>
</feature>
<name>A0ABD3Q8E8_9STRA</name>
<evidence type="ECO:0000256" key="6">
    <source>
        <dbReference type="PIRNR" id="PIRNR015840"/>
    </source>
</evidence>
<keyword evidence="9" id="KW-1185">Reference proteome</keyword>
<sequence>MATATAAAAETETEDVADATSQIIIDSGDMKNNPVAPVEGNMNTSRRPRDLALLQQRMKAWQPLLSPRWVIAAYLVIAAVFIPVGVVVRKNSDKLIELKSIYESHLKNGPSADVVGCEIGNSPNKMYLNNQETCQIVMKVPDDKGGMDPPVLVHYELFNFYQNFRKYYKSFDQSQLLGSMTQDTVSAEACEPLNRIGDIKINPCGLVANTLFNDVFSLESIVGPDGVVIDASMVETGIAWESDKDWKFRQPEPFRSEQCTSCNACDCDEKDEDGLRVWSCNAPYVDEDGNCHRYFYPEDNTTQYLYETYPMVVSPIDGVTNEHFIVWMRTAALPHFRKLYGYIEKPIPAGSTLTFRVMANFAVERNLGAKAIVVSNTYAFGGKNSWLGNLFIVVGAVAAAFALFFAVKEAIWPRKIADARYLRFKEE</sequence>
<keyword evidence="4 7" id="KW-1133">Transmembrane helix</keyword>
<protein>
    <recommendedName>
        <fullName evidence="10">ALA-interacting subunit</fullName>
    </recommendedName>
</protein>
<dbReference type="PANTHER" id="PTHR10926">
    <property type="entry name" value="CELL CYCLE CONTROL PROTEIN 50"/>
    <property type="match status" value="1"/>
</dbReference>
<evidence type="ECO:0000256" key="4">
    <source>
        <dbReference type="ARBA" id="ARBA00022989"/>
    </source>
</evidence>
<dbReference type="Pfam" id="PF03381">
    <property type="entry name" value="CDC50"/>
    <property type="match status" value="1"/>
</dbReference>
<dbReference type="AlphaFoldDB" id="A0ABD3Q8E8"/>
<evidence type="ECO:0000313" key="9">
    <source>
        <dbReference type="Proteomes" id="UP001530400"/>
    </source>
</evidence>
<evidence type="ECO:0000256" key="5">
    <source>
        <dbReference type="ARBA" id="ARBA00023136"/>
    </source>
</evidence>
<dbReference type="PIRSF" id="PIRSF015840">
    <property type="entry name" value="DUF284_TM_euk"/>
    <property type="match status" value="1"/>
</dbReference>
<dbReference type="Proteomes" id="UP001530400">
    <property type="component" value="Unassembled WGS sequence"/>
</dbReference>
<dbReference type="PANTHER" id="PTHR10926:SF0">
    <property type="entry name" value="CDC50, ISOFORM A"/>
    <property type="match status" value="1"/>
</dbReference>
<evidence type="ECO:0000256" key="2">
    <source>
        <dbReference type="ARBA" id="ARBA00009457"/>
    </source>
</evidence>